<feature type="transmembrane region" description="Helical" evidence="1">
    <location>
        <begin position="42"/>
        <end position="63"/>
    </location>
</feature>
<evidence type="ECO:0000256" key="1">
    <source>
        <dbReference type="SAM" id="Phobius"/>
    </source>
</evidence>
<feature type="transmembrane region" description="Helical" evidence="1">
    <location>
        <begin position="12"/>
        <end position="36"/>
    </location>
</feature>
<dbReference type="Proteomes" id="UP000568380">
    <property type="component" value="Unassembled WGS sequence"/>
</dbReference>
<evidence type="ECO:0000313" key="4">
    <source>
        <dbReference type="Proteomes" id="UP000568380"/>
    </source>
</evidence>
<evidence type="ECO:0000313" key="3">
    <source>
        <dbReference type="EMBL" id="MBB5081671.1"/>
    </source>
</evidence>
<protein>
    <submittedName>
        <fullName evidence="3">Putative membrane protein</fullName>
    </submittedName>
</protein>
<dbReference type="PIRSF" id="PIRSF026631">
    <property type="entry name" value="UCP026631"/>
    <property type="match status" value="1"/>
</dbReference>
<keyword evidence="1" id="KW-0812">Transmembrane</keyword>
<dbReference type="PANTHER" id="PTHR34473">
    <property type="entry name" value="UPF0699 TRANSMEMBRANE PROTEIN YDBS"/>
    <property type="match status" value="1"/>
</dbReference>
<feature type="transmembrane region" description="Helical" evidence="1">
    <location>
        <begin position="357"/>
        <end position="377"/>
    </location>
</feature>
<sequence>MNPETGPPWRRLDVRIIWVAAAWCVGAMAAALAVLWWREAPWWLSAPVPLVLAGVGYEALLWAKTRYRLTAEHIEVRTGVLLRRHRAIPRARVRSVELSANPLHRVFSLAVVKVETGHRTSSDQQAALTLNALPRTEAQALRAALVRRDGAGQDQVIALGQRRWLRLAPLTFATPALGLGALGATYQGLDMLGYDPDTVLIPRLIEWLGARPDLPALASLTALGLLLIGIAATLALATETWWNFRLVRESDGGLRATRGLFVTRSATLQEDRLQGVEIAEPLLLRSAGAAYTYAVITGSGSAEEEMRAFNAAALLPPAPIAHAHHVAANVLREPDNPARTVRLLPHPRLALTRRVRWALLAAAAPGALPAALGAWLWTPLLTLAWIAALIAGASGLLLARDAYRNLGHGLTGRYLVTRHGTLKRRTIALRRDGVIGWTFTQWSWHRRSTLCRLSATTPGGRGVYHVKDVFMGEGVRFAEQALPGLLTPFLTGSPATRPAAPVLPPATG</sequence>
<dbReference type="InterPro" id="IPR005182">
    <property type="entry name" value="YdbS-like_PH"/>
</dbReference>
<feature type="domain" description="YdbS-like PH" evidence="2">
    <location>
        <begin position="62"/>
        <end position="144"/>
    </location>
</feature>
<dbReference type="PANTHER" id="PTHR34473:SF3">
    <property type="entry name" value="TRANSMEMBRANE PROTEIN-RELATED"/>
    <property type="match status" value="1"/>
</dbReference>
<keyword evidence="4" id="KW-1185">Reference proteome</keyword>
<feature type="transmembrane region" description="Helical" evidence="1">
    <location>
        <begin position="167"/>
        <end position="186"/>
    </location>
</feature>
<organism evidence="3 4">
    <name type="scientific">Nonomuraea endophytica</name>
    <dbReference type="NCBI Taxonomy" id="714136"/>
    <lineage>
        <taxon>Bacteria</taxon>
        <taxon>Bacillati</taxon>
        <taxon>Actinomycetota</taxon>
        <taxon>Actinomycetes</taxon>
        <taxon>Streptosporangiales</taxon>
        <taxon>Streptosporangiaceae</taxon>
        <taxon>Nonomuraea</taxon>
    </lineage>
</organism>
<feature type="transmembrane region" description="Helical" evidence="1">
    <location>
        <begin position="383"/>
        <end position="403"/>
    </location>
</feature>
<gene>
    <name evidence="3" type="ORF">HNR40_007166</name>
</gene>
<evidence type="ECO:0000259" key="2">
    <source>
        <dbReference type="Pfam" id="PF03703"/>
    </source>
</evidence>
<dbReference type="RefSeq" id="WP_184969228.1">
    <property type="nucleotide sequence ID" value="NZ_JACHIN010000011.1"/>
</dbReference>
<dbReference type="InterPro" id="IPR014529">
    <property type="entry name" value="UCP026631"/>
</dbReference>
<feature type="domain" description="YdbS-like PH" evidence="2">
    <location>
        <begin position="403"/>
        <end position="470"/>
    </location>
</feature>
<dbReference type="Pfam" id="PF03703">
    <property type="entry name" value="bPH_2"/>
    <property type="match status" value="2"/>
</dbReference>
<reference evidence="3 4" key="1">
    <citation type="submission" date="2020-08" db="EMBL/GenBank/DDBJ databases">
        <title>Genomic Encyclopedia of Type Strains, Phase IV (KMG-IV): sequencing the most valuable type-strain genomes for metagenomic binning, comparative biology and taxonomic classification.</title>
        <authorList>
            <person name="Goeker M."/>
        </authorList>
    </citation>
    <scope>NUCLEOTIDE SEQUENCE [LARGE SCALE GENOMIC DNA]</scope>
    <source>
        <strain evidence="3 4">DSM 45385</strain>
    </source>
</reference>
<comment type="caution">
    <text evidence="3">The sequence shown here is derived from an EMBL/GenBank/DDBJ whole genome shotgun (WGS) entry which is preliminary data.</text>
</comment>
<keyword evidence="1" id="KW-1133">Transmembrane helix</keyword>
<dbReference type="AlphaFoldDB" id="A0A7W8EJM2"/>
<keyword evidence="1" id="KW-0472">Membrane</keyword>
<name>A0A7W8EJM2_9ACTN</name>
<accession>A0A7W8EJM2</accession>
<proteinExistence type="predicted"/>
<dbReference type="EMBL" id="JACHIN010000011">
    <property type="protein sequence ID" value="MBB5081671.1"/>
    <property type="molecule type" value="Genomic_DNA"/>
</dbReference>
<feature type="transmembrane region" description="Helical" evidence="1">
    <location>
        <begin position="216"/>
        <end position="238"/>
    </location>
</feature>